<dbReference type="SUPFAM" id="SSF48113">
    <property type="entry name" value="Heme-dependent peroxidases"/>
    <property type="match status" value="1"/>
</dbReference>
<evidence type="ECO:0000313" key="5">
    <source>
        <dbReference type="EMBL" id="UYV81294.1"/>
    </source>
</evidence>
<dbReference type="PANTHER" id="PTHR11475">
    <property type="entry name" value="OXIDASE/PEROXIDASE"/>
    <property type="match status" value="1"/>
</dbReference>
<dbReference type="PROSITE" id="PS50292">
    <property type="entry name" value="PEROXIDASE_3"/>
    <property type="match status" value="1"/>
</dbReference>
<gene>
    <name evidence="5" type="ORF">LAZ67_20000679</name>
</gene>
<evidence type="ECO:0000256" key="4">
    <source>
        <dbReference type="ARBA" id="ARBA00023180"/>
    </source>
</evidence>
<protein>
    <submittedName>
        <fullName evidence="5">Uncharacterized protein</fullName>
    </submittedName>
</protein>
<keyword evidence="6" id="KW-1185">Reference proteome</keyword>
<dbReference type="InterPro" id="IPR037120">
    <property type="entry name" value="Haem_peroxidase_sf_animal"/>
</dbReference>
<reference evidence="5 6" key="1">
    <citation type="submission" date="2022-01" db="EMBL/GenBank/DDBJ databases">
        <title>A chromosomal length assembly of Cordylochernes scorpioides.</title>
        <authorList>
            <person name="Zeh D."/>
            <person name="Zeh J."/>
        </authorList>
    </citation>
    <scope>NUCLEOTIDE SEQUENCE [LARGE SCALE GENOMIC DNA]</scope>
    <source>
        <strain evidence="5">IN4F17</strain>
        <tissue evidence="5">Whole Body</tissue>
    </source>
</reference>
<evidence type="ECO:0000256" key="2">
    <source>
        <dbReference type="ARBA" id="ARBA00022525"/>
    </source>
</evidence>
<sequence length="274" mass="31119">MTEVCGRYGLSRQQVQEGLPRISMRLADSGPTWCGQVQRSCRPSRYRSADGSCNNLEFREWGRSFTALQRFLPPAYADGMSEPRIAQDRGPMPSAREVSMMAVPDRDVPDARTSLMLMQWAQFVDHDLTLTTLTRSQEGFGLLCCHPEIQSNPRLMHPACLPITIPTNDPFYGPLGQTCMEFVRSLPAPRPDCTLGKYVIRYYSRDRTIKKRARIFLIYKIHLLLSLTAMQNIGSGPREQMNQLTAYLDGSNVYGSTQKQSQDLREMEGGKWKI</sequence>
<dbReference type="InterPro" id="IPR019791">
    <property type="entry name" value="Haem_peroxidase_animal"/>
</dbReference>
<keyword evidence="3" id="KW-0575">Peroxidase</keyword>
<organism evidence="5 6">
    <name type="scientific">Cordylochernes scorpioides</name>
    <dbReference type="NCBI Taxonomy" id="51811"/>
    <lineage>
        <taxon>Eukaryota</taxon>
        <taxon>Metazoa</taxon>
        <taxon>Ecdysozoa</taxon>
        <taxon>Arthropoda</taxon>
        <taxon>Chelicerata</taxon>
        <taxon>Arachnida</taxon>
        <taxon>Pseudoscorpiones</taxon>
        <taxon>Cheliferoidea</taxon>
        <taxon>Chernetidae</taxon>
        <taxon>Cordylochernes</taxon>
    </lineage>
</organism>
<dbReference type="PANTHER" id="PTHR11475:SF4">
    <property type="entry name" value="CHORION PEROXIDASE"/>
    <property type="match status" value="1"/>
</dbReference>
<comment type="subcellular location">
    <subcellularLocation>
        <location evidence="1">Secreted</location>
    </subcellularLocation>
</comment>
<dbReference type="Pfam" id="PF03098">
    <property type="entry name" value="An_peroxidase"/>
    <property type="match status" value="1"/>
</dbReference>
<accession>A0ABY6LKB8</accession>
<dbReference type="Proteomes" id="UP001235939">
    <property type="component" value="Chromosome 20"/>
</dbReference>
<evidence type="ECO:0000313" key="6">
    <source>
        <dbReference type="Proteomes" id="UP001235939"/>
    </source>
</evidence>
<dbReference type="EMBL" id="CP092882">
    <property type="protein sequence ID" value="UYV81294.1"/>
    <property type="molecule type" value="Genomic_DNA"/>
</dbReference>
<dbReference type="Gene3D" id="1.10.640.10">
    <property type="entry name" value="Haem peroxidase domain superfamily, animal type"/>
    <property type="match status" value="1"/>
</dbReference>
<keyword evidence="4" id="KW-0325">Glycoprotein</keyword>
<dbReference type="InterPro" id="IPR010255">
    <property type="entry name" value="Haem_peroxidase_sf"/>
</dbReference>
<name>A0ABY6LKB8_9ARAC</name>
<keyword evidence="2" id="KW-0964">Secreted</keyword>
<dbReference type="PRINTS" id="PR00457">
    <property type="entry name" value="ANPEROXIDASE"/>
</dbReference>
<evidence type="ECO:0000256" key="3">
    <source>
        <dbReference type="ARBA" id="ARBA00022559"/>
    </source>
</evidence>
<keyword evidence="3" id="KW-0560">Oxidoreductase</keyword>
<evidence type="ECO:0000256" key="1">
    <source>
        <dbReference type="ARBA" id="ARBA00004613"/>
    </source>
</evidence>
<proteinExistence type="predicted"/>